<feature type="compositionally biased region" description="Polar residues" evidence="11">
    <location>
        <begin position="570"/>
        <end position="582"/>
    </location>
</feature>
<evidence type="ECO:0000256" key="3">
    <source>
        <dbReference type="ARBA" id="ARBA00022679"/>
    </source>
</evidence>
<dbReference type="GO" id="GO:0160104">
    <property type="term" value="F:tRNA (guanine(26)-N2)-dimethyltransferase activity"/>
    <property type="evidence" value="ECO:0007669"/>
    <property type="project" value="UniProtKB-UniRule"/>
</dbReference>
<evidence type="ECO:0000256" key="2">
    <source>
        <dbReference type="ARBA" id="ARBA00022603"/>
    </source>
</evidence>
<dbReference type="EC" id="2.1.1.216" evidence="7 10"/>
<dbReference type="GO" id="GO:0032259">
    <property type="term" value="P:methylation"/>
    <property type="evidence" value="ECO:0007669"/>
    <property type="project" value="UniProtKB-UniRule"/>
</dbReference>
<keyword evidence="1 10" id="KW-0820">tRNA-binding</keyword>
<accession>A0AAE9FAJ1</accession>
<dbReference type="InterPro" id="IPR042296">
    <property type="entry name" value="tRNA_met_Trm1_C"/>
</dbReference>
<keyword evidence="5 10" id="KW-0819">tRNA processing</keyword>
<evidence type="ECO:0000256" key="6">
    <source>
        <dbReference type="ARBA" id="ARBA00022884"/>
    </source>
</evidence>
<evidence type="ECO:0000256" key="7">
    <source>
        <dbReference type="ARBA" id="ARBA00039099"/>
    </source>
</evidence>
<evidence type="ECO:0000256" key="5">
    <source>
        <dbReference type="ARBA" id="ARBA00022694"/>
    </source>
</evidence>
<reference evidence="12 13" key="1">
    <citation type="submission" date="2022-04" db="EMBL/GenBank/DDBJ databases">
        <title>Chromosome-level reference genomes for two strains of Caenorhabditis briggsae: an improved platform for comparative genomics.</title>
        <authorList>
            <person name="Stevens L."/>
            <person name="Andersen E."/>
        </authorList>
    </citation>
    <scope>NUCLEOTIDE SEQUENCE [LARGE SCALE GENOMIC DNA]</scope>
    <source>
        <strain evidence="12">VX34</strain>
        <tissue evidence="12">Whole-organism</tissue>
    </source>
</reference>
<gene>
    <name evidence="12" type="ORF">L5515_009067</name>
</gene>
<organism evidence="12 13">
    <name type="scientific">Caenorhabditis briggsae</name>
    <dbReference type="NCBI Taxonomy" id="6238"/>
    <lineage>
        <taxon>Eukaryota</taxon>
        <taxon>Metazoa</taxon>
        <taxon>Ecdysozoa</taxon>
        <taxon>Nematoda</taxon>
        <taxon>Chromadorea</taxon>
        <taxon>Rhabditida</taxon>
        <taxon>Rhabditina</taxon>
        <taxon>Rhabditomorpha</taxon>
        <taxon>Rhabditoidea</taxon>
        <taxon>Rhabditidae</taxon>
        <taxon>Peloderinae</taxon>
        <taxon>Caenorhabditis</taxon>
    </lineage>
</organism>
<evidence type="ECO:0000256" key="1">
    <source>
        <dbReference type="ARBA" id="ARBA00022555"/>
    </source>
</evidence>
<evidence type="ECO:0000256" key="9">
    <source>
        <dbReference type="ARBA" id="ARBA00074266"/>
    </source>
</evidence>
<keyword evidence="6 10" id="KW-0694">RNA-binding</keyword>
<name>A0AAE9FAJ1_CAEBR</name>
<keyword evidence="4 10" id="KW-0949">S-adenosyl-L-methionine</keyword>
<evidence type="ECO:0000256" key="11">
    <source>
        <dbReference type="SAM" id="MobiDB-lite"/>
    </source>
</evidence>
<dbReference type="Proteomes" id="UP000829354">
    <property type="component" value="Chromosome V"/>
</dbReference>
<protein>
    <recommendedName>
        <fullName evidence="9 10">tRNA (guanine(26)-N(2))-dimethyltransferase</fullName>
        <ecNumber evidence="7 10">2.1.1.216</ecNumber>
    </recommendedName>
</protein>
<evidence type="ECO:0000313" key="13">
    <source>
        <dbReference type="Proteomes" id="UP000829354"/>
    </source>
</evidence>
<keyword evidence="13" id="KW-1185">Reference proteome</keyword>
<dbReference type="PANTHER" id="PTHR10631">
    <property type="entry name" value="N 2 ,N 2 -DIMETHYLGUANOSINE TRNA METHYLTRANSFERASE"/>
    <property type="match status" value="1"/>
</dbReference>
<feature type="region of interest" description="Disordered" evidence="11">
    <location>
        <begin position="119"/>
        <end position="141"/>
    </location>
</feature>
<dbReference type="InterPro" id="IPR002905">
    <property type="entry name" value="Trm1"/>
</dbReference>
<dbReference type="Gene3D" id="3.40.50.150">
    <property type="entry name" value="Vaccinia Virus protein VP39"/>
    <property type="match status" value="1"/>
</dbReference>
<dbReference type="GO" id="GO:0008033">
    <property type="term" value="P:tRNA processing"/>
    <property type="evidence" value="ECO:0007669"/>
    <property type="project" value="UniProtKB-UniRule"/>
</dbReference>
<proteinExistence type="inferred from homology"/>
<dbReference type="GO" id="GO:0000049">
    <property type="term" value="F:tRNA binding"/>
    <property type="evidence" value="ECO:0007669"/>
    <property type="project" value="UniProtKB-UniRule"/>
</dbReference>
<dbReference type="InterPro" id="IPR029063">
    <property type="entry name" value="SAM-dependent_MTases_sf"/>
</dbReference>
<comment type="catalytic activity">
    <reaction evidence="8 10">
        <text>guanosine(26) in tRNA + 2 S-adenosyl-L-methionine = N(2)-dimethylguanosine(26) in tRNA + 2 S-adenosyl-L-homocysteine + 2 H(+)</text>
        <dbReference type="Rhea" id="RHEA:43140"/>
        <dbReference type="Rhea" id="RHEA-COMP:10359"/>
        <dbReference type="Rhea" id="RHEA-COMP:10360"/>
        <dbReference type="ChEBI" id="CHEBI:15378"/>
        <dbReference type="ChEBI" id="CHEBI:57856"/>
        <dbReference type="ChEBI" id="CHEBI:59789"/>
        <dbReference type="ChEBI" id="CHEBI:74269"/>
        <dbReference type="ChEBI" id="CHEBI:74513"/>
        <dbReference type="EC" id="2.1.1.216"/>
    </reaction>
</comment>
<dbReference type="Pfam" id="PF02005">
    <property type="entry name" value="TRM"/>
    <property type="match status" value="1"/>
</dbReference>
<dbReference type="SUPFAM" id="SSF53335">
    <property type="entry name" value="S-adenosyl-L-methionine-dependent methyltransferases"/>
    <property type="match status" value="1"/>
</dbReference>
<dbReference type="NCBIfam" id="TIGR00308">
    <property type="entry name" value="TRM1"/>
    <property type="match status" value="1"/>
</dbReference>
<evidence type="ECO:0000256" key="4">
    <source>
        <dbReference type="ARBA" id="ARBA00022691"/>
    </source>
</evidence>
<dbReference type="FunFam" id="3.30.56.70:FF:000001">
    <property type="entry name" value="tRNA (guanine(26)-N(2))-dimethyltransferase"/>
    <property type="match status" value="1"/>
</dbReference>
<keyword evidence="3 10" id="KW-0808">Transferase</keyword>
<feature type="region of interest" description="Disordered" evidence="11">
    <location>
        <begin position="559"/>
        <end position="588"/>
    </location>
</feature>
<dbReference type="PANTHER" id="PTHR10631:SF3">
    <property type="entry name" value="TRNA (GUANINE(26)-N(2))-DIMETHYLTRANSFERASE"/>
    <property type="match status" value="1"/>
</dbReference>
<dbReference type="PROSITE" id="PS51626">
    <property type="entry name" value="SAM_MT_TRM1"/>
    <property type="match status" value="1"/>
</dbReference>
<dbReference type="Gene3D" id="3.30.56.70">
    <property type="entry name" value="N2,N2-dimethylguanosine tRNA methyltransferase, C-terminal domain"/>
    <property type="match status" value="1"/>
</dbReference>
<evidence type="ECO:0000256" key="10">
    <source>
        <dbReference type="PROSITE-ProRule" id="PRU00958"/>
    </source>
</evidence>
<comment type="similarity">
    <text evidence="10">Belongs to the class I-like SAM-binding methyltransferase superfamily. Trm1 family.</text>
</comment>
<evidence type="ECO:0000256" key="8">
    <source>
        <dbReference type="ARBA" id="ARBA00051897"/>
    </source>
</evidence>
<sequence length="588" mass="65982">MQVRPIALCRVVLSENIFLTYFWHFSLLKTSFLSLLCRRLTYFVKEKKFHVKLQKMSSAAGDAENPENSPKEEFNIIQEGQAKVGFHGPVFYNPVQEFNRDLTVTVLRQFSDDRQKWHQEQAAKSAAVSNGEGEEPPKKKNKLTINEDGKIRILDALSASGLRALRFSKEVPNVGFIMANDFSDNAVASIQENVKLNEVEDLVEAHFGDAVMTMMEHRGIDKRFHAVDLDPYGTASTFLDSAVQCVADRGILMVTCTDMAVLCGNTPEACYNKYDAVTTRMKCCHEVGLRILLRAIDSAANRYTRYIEPLVSISVDFYVRVFVRVHTGAFQAKQSGTKVGTVLVCSGCNAMEPIPMLKRGENNQENKYSLPTIRHSLTGPDNLCVHCNNRLHQIGPIYLAPIHSKPFVTSLLERLKSTPEAERLGTHGRLQGVLTMVSEELEEVLYYEHDQMANTVKVSVPKVQSLRSAILHAGFKVSGSHCNPRAIKTNAPMQLLWDIYRQVAKDTSVDREKRLAKESAGYHILGQPITNTINFSLHPGAIEQAKKENLVRFQCNRGKNWGPRQKAKGSVNSTKAGFQLTNVEEHKK</sequence>
<keyword evidence="2 10" id="KW-0489">Methyltransferase</keyword>
<dbReference type="EMBL" id="CP092624">
    <property type="protein sequence ID" value="UMM37242.1"/>
    <property type="molecule type" value="Genomic_DNA"/>
</dbReference>
<dbReference type="AlphaFoldDB" id="A0AAE9FAJ1"/>
<evidence type="ECO:0000313" key="12">
    <source>
        <dbReference type="EMBL" id="UMM37242.1"/>
    </source>
</evidence>